<name>A0A803LF30_CHEQI</name>
<dbReference type="PANTHER" id="PTHR45717:SF8">
    <property type="entry name" value="OS01G0301000 PROTEIN"/>
    <property type="match status" value="1"/>
</dbReference>
<keyword evidence="2" id="KW-0677">Repeat</keyword>
<dbReference type="Proteomes" id="UP000596660">
    <property type="component" value="Unplaced"/>
</dbReference>
<dbReference type="OMA" id="VAWVPLY"/>
<keyword evidence="5" id="KW-1185">Reference proteome</keyword>
<dbReference type="AlphaFoldDB" id="A0A803LF30"/>
<feature type="repeat" description="PPR" evidence="3">
    <location>
        <begin position="185"/>
        <end position="219"/>
    </location>
</feature>
<dbReference type="PROSITE" id="PS51375">
    <property type="entry name" value="PPR"/>
    <property type="match status" value="2"/>
</dbReference>
<dbReference type="Pfam" id="PF01535">
    <property type="entry name" value="PPR"/>
    <property type="match status" value="3"/>
</dbReference>
<evidence type="ECO:0000256" key="2">
    <source>
        <dbReference type="ARBA" id="ARBA00022737"/>
    </source>
</evidence>
<comment type="similarity">
    <text evidence="1">Belongs to the PPR family. P subfamily.</text>
</comment>
<evidence type="ECO:0000256" key="1">
    <source>
        <dbReference type="ARBA" id="ARBA00007626"/>
    </source>
</evidence>
<evidence type="ECO:0000313" key="5">
    <source>
        <dbReference type="Proteomes" id="UP000596660"/>
    </source>
</evidence>
<dbReference type="GO" id="GO:0003729">
    <property type="term" value="F:mRNA binding"/>
    <property type="evidence" value="ECO:0007669"/>
    <property type="project" value="UniProtKB-ARBA"/>
</dbReference>
<dbReference type="SUPFAM" id="SSF48452">
    <property type="entry name" value="TPR-like"/>
    <property type="match status" value="1"/>
</dbReference>
<sequence>MLQSLKHKLKLTTTITRLISGNYQLLRRLSTATSPIPSTKPPENRHYVSKHVLQKKLWAVLNTSQTVSDVLNHIIRNGEQFTSADLLACIQTLRKHGHYSQCLEILEWMDKGRFEYSATDYALRLRLMCNVKSIKGVEKYFDSIPSDAKNQYTYGALLYCYCTKMKTDKALAIFKKMDELKYIFNDMAFNSLMELYIKVGTPEKVPLLVKEMKQRNIPLTSLTYCIWIQCYRYAVDLVGLEQVMHEVQEQDSVRDDWKIYSNLAAVYIKVGTPEKLILRILNKFMHEVQEQDSVRDNWKIYSNLASVYIEAHQSEEANTALKRMEELFDNPRSADRKAYHYLISMYAKTVLDDIEGLKKLLEEWEMGCLVYDGRLPAVVIGAYLRHDMLEEAEQLLRDIKVKAGRLIKFAHVLFMNYFLEKHQFDSALKHMEAAMAVKWKPVVEKLDPFFNHFKEEKNVDSAEEFCQKLVKVQPLDSRTYLWLLQTYAAAGKTAPNMRQRMEGSGIDITPEHEELLQKIC</sequence>
<organism evidence="4 5">
    <name type="scientific">Chenopodium quinoa</name>
    <name type="common">Quinoa</name>
    <dbReference type="NCBI Taxonomy" id="63459"/>
    <lineage>
        <taxon>Eukaryota</taxon>
        <taxon>Viridiplantae</taxon>
        <taxon>Streptophyta</taxon>
        <taxon>Embryophyta</taxon>
        <taxon>Tracheophyta</taxon>
        <taxon>Spermatophyta</taxon>
        <taxon>Magnoliopsida</taxon>
        <taxon>eudicotyledons</taxon>
        <taxon>Gunneridae</taxon>
        <taxon>Pentapetalae</taxon>
        <taxon>Caryophyllales</taxon>
        <taxon>Chenopodiaceae</taxon>
        <taxon>Chenopodioideae</taxon>
        <taxon>Atripliceae</taxon>
        <taxon>Chenopodium</taxon>
    </lineage>
</organism>
<dbReference type="EnsemblPlants" id="AUR62011786-RA">
    <property type="protein sequence ID" value="AUR62011786-RA:cds"/>
    <property type="gene ID" value="AUR62011786"/>
</dbReference>
<dbReference type="NCBIfam" id="TIGR00756">
    <property type="entry name" value="PPR"/>
    <property type="match status" value="1"/>
</dbReference>
<dbReference type="PANTHER" id="PTHR45717">
    <property type="entry name" value="OS12G0527900 PROTEIN"/>
    <property type="match status" value="1"/>
</dbReference>
<evidence type="ECO:0008006" key="6">
    <source>
        <dbReference type="Google" id="ProtNLM"/>
    </source>
</evidence>
<proteinExistence type="inferred from homology"/>
<reference evidence="4" key="2">
    <citation type="submission" date="2021-03" db="UniProtKB">
        <authorList>
            <consortium name="EnsemblPlants"/>
        </authorList>
    </citation>
    <scope>IDENTIFICATION</scope>
</reference>
<protein>
    <recommendedName>
        <fullName evidence="6">Pentatricopeptide repeat-containing protein</fullName>
    </recommendedName>
</protein>
<evidence type="ECO:0000313" key="4">
    <source>
        <dbReference type="EnsemblPlants" id="AUR62011786-RA:cds"/>
    </source>
</evidence>
<dbReference type="InterPro" id="IPR011990">
    <property type="entry name" value="TPR-like_helical_dom_sf"/>
</dbReference>
<reference evidence="4" key="1">
    <citation type="journal article" date="2017" name="Nature">
        <title>The genome of Chenopodium quinoa.</title>
        <authorList>
            <person name="Jarvis D.E."/>
            <person name="Ho Y.S."/>
            <person name="Lightfoot D.J."/>
            <person name="Schmoeckel S.M."/>
            <person name="Li B."/>
            <person name="Borm T.J.A."/>
            <person name="Ohyanagi H."/>
            <person name="Mineta K."/>
            <person name="Michell C.T."/>
            <person name="Saber N."/>
            <person name="Kharbatia N.M."/>
            <person name="Rupper R.R."/>
            <person name="Sharp A.R."/>
            <person name="Dally N."/>
            <person name="Boughton B.A."/>
            <person name="Woo Y.H."/>
            <person name="Gao G."/>
            <person name="Schijlen E.G.W.M."/>
            <person name="Guo X."/>
            <person name="Momin A.A."/>
            <person name="Negrao S."/>
            <person name="Al-Babili S."/>
            <person name="Gehring C."/>
            <person name="Roessner U."/>
            <person name="Jung C."/>
            <person name="Murphy K."/>
            <person name="Arold S.T."/>
            <person name="Gojobori T."/>
            <person name="van der Linden C.G."/>
            <person name="van Loo E.N."/>
            <person name="Jellen E.N."/>
            <person name="Maughan P.J."/>
            <person name="Tester M."/>
        </authorList>
    </citation>
    <scope>NUCLEOTIDE SEQUENCE [LARGE SCALE GENOMIC DNA]</scope>
    <source>
        <strain evidence="4">cv. PI 614886</strain>
    </source>
</reference>
<accession>A0A803LF30</accession>
<dbReference type="Gramene" id="AUR62011786-RA">
    <property type="protein sequence ID" value="AUR62011786-RA:cds"/>
    <property type="gene ID" value="AUR62011786"/>
</dbReference>
<evidence type="ECO:0000256" key="3">
    <source>
        <dbReference type="PROSITE-ProRule" id="PRU00708"/>
    </source>
</evidence>
<feature type="repeat" description="PPR" evidence="3">
    <location>
        <begin position="150"/>
        <end position="184"/>
    </location>
</feature>
<dbReference type="GO" id="GO:0005739">
    <property type="term" value="C:mitochondrion"/>
    <property type="evidence" value="ECO:0007669"/>
    <property type="project" value="TreeGrafter"/>
</dbReference>
<dbReference type="InterPro" id="IPR002885">
    <property type="entry name" value="PPR_rpt"/>
</dbReference>
<dbReference type="Gene3D" id="1.25.40.10">
    <property type="entry name" value="Tetratricopeptide repeat domain"/>
    <property type="match status" value="2"/>
</dbReference>